<keyword evidence="14 18" id="KW-0961">Cell wall biogenesis/degradation</keyword>
<feature type="binding site" evidence="18">
    <location>
        <position position="379"/>
    </location>
    <ligand>
        <name>acetyl-CoA</name>
        <dbReference type="ChEBI" id="CHEBI:57288"/>
    </ligand>
</feature>
<evidence type="ECO:0000256" key="9">
    <source>
        <dbReference type="ARBA" id="ARBA00022842"/>
    </source>
</evidence>
<name>A0A2W4SBA3_9GAMM</name>
<evidence type="ECO:0000256" key="16">
    <source>
        <dbReference type="ARBA" id="ARBA00048493"/>
    </source>
</evidence>
<evidence type="ECO:0000256" key="11">
    <source>
        <dbReference type="ARBA" id="ARBA00022984"/>
    </source>
</evidence>
<feature type="region of interest" description="Disordered" evidence="19">
    <location>
        <begin position="431"/>
        <end position="456"/>
    </location>
</feature>
<feature type="binding site" evidence="18">
    <location>
        <position position="225"/>
    </location>
    <ligand>
        <name>UDP-N-acetyl-alpha-D-glucosamine</name>
        <dbReference type="ChEBI" id="CHEBI:57705"/>
    </ligand>
</feature>
<feature type="region of interest" description="Pyrophosphorylase" evidence="18">
    <location>
        <begin position="1"/>
        <end position="227"/>
    </location>
</feature>
<dbReference type="InterPro" id="IPR011004">
    <property type="entry name" value="Trimer_LpxA-like_sf"/>
</dbReference>
<keyword evidence="4 18" id="KW-0963">Cytoplasm</keyword>
<comment type="catalytic activity">
    <reaction evidence="16 18">
        <text>N-acetyl-alpha-D-glucosamine 1-phosphate + UTP + H(+) = UDP-N-acetyl-alpha-D-glucosamine + diphosphate</text>
        <dbReference type="Rhea" id="RHEA:13509"/>
        <dbReference type="ChEBI" id="CHEBI:15378"/>
        <dbReference type="ChEBI" id="CHEBI:33019"/>
        <dbReference type="ChEBI" id="CHEBI:46398"/>
        <dbReference type="ChEBI" id="CHEBI:57705"/>
        <dbReference type="ChEBI" id="CHEBI:57776"/>
        <dbReference type="EC" id="2.7.7.23"/>
    </reaction>
</comment>
<feature type="binding site" evidence="18">
    <location>
        <begin position="100"/>
        <end position="102"/>
    </location>
    <ligand>
        <name>UDP-N-acetyl-alpha-D-glucosamine</name>
        <dbReference type="ChEBI" id="CHEBI:57705"/>
    </ligand>
</feature>
<feature type="binding site" evidence="18">
    <location>
        <position position="22"/>
    </location>
    <ligand>
        <name>UDP-N-acetyl-alpha-D-glucosamine</name>
        <dbReference type="ChEBI" id="CHEBI:57705"/>
    </ligand>
</feature>
<feature type="binding site" evidence="18">
    <location>
        <position position="376"/>
    </location>
    <ligand>
        <name>UDP-N-acetyl-alpha-D-glucosamine</name>
        <dbReference type="ChEBI" id="CHEBI:57705"/>
    </ligand>
</feature>
<protein>
    <recommendedName>
        <fullName evidence="18">Bifunctional protein GlmU</fullName>
    </recommendedName>
    <domain>
        <recommendedName>
            <fullName evidence="18">UDP-N-acetylglucosamine pyrophosphorylase</fullName>
            <ecNumber evidence="18">2.7.7.23</ecNumber>
        </recommendedName>
        <alternativeName>
            <fullName evidence="18">N-acetylglucosamine-1-phosphate uridyltransferase</fullName>
        </alternativeName>
    </domain>
    <domain>
        <recommendedName>
            <fullName evidence="18">Glucosamine-1-phosphate N-acetyltransferase</fullName>
            <ecNumber evidence="18">2.3.1.157</ecNumber>
        </recommendedName>
    </domain>
</protein>
<dbReference type="AlphaFoldDB" id="A0A2W4SBA3"/>
<comment type="similarity">
    <text evidence="3 18">In the N-terminal section; belongs to the N-acetylglucosamine-1-phosphate uridyltransferase family.</text>
</comment>
<dbReference type="CDD" id="cd02540">
    <property type="entry name" value="GT2_GlmU_N_bac"/>
    <property type="match status" value="1"/>
</dbReference>
<feature type="binding site" evidence="18">
    <location>
        <position position="365"/>
    </location>
    <ligand>
        <name>UDP-N-acetyl-alpha-D-glucosamine</name>
        <dbReference type="ChEBI" id="CHEBI:57705"/>
    </ligand>
</feature>
<evidence type="ECO:0000256" key="7">
    <source>
        <dbReference type="ARBA" id="ARBA00022723"/>
    </source>
</evidence>
<evidence type="ECO:0000313" key="22">
    <source>
        <dbReference type="EMBL" id="PZN72820.1"/>
    </source>
</evidence>
<dbReference type="InterPro" id="IPR056729">
    <property type="entry name" value="GMPPB_C"/>
</dbReference>
<feature type="binding site" evidence="18">
    <location>
        <position position="102"/>
    </location>
    <ligand>
        <name>Mg(2+)</name>
        <dbReference type="ChEBI" id="CHEBI:18420"/>
    </ligand>
</feature>
<feature type="binding site" evidence="18">
    <location>
        <position position="350"/>
    </location>
    <ligand>
        <name>UDP-N-acetyl-alpha-D-glucosamine</name>
        <dbReference type="ChEBI" id="CHEBI:57705"/>
    </ligand>
</feature>
<evidence type="ECO:0000256" key="5">
    <source>
        <dbReference type="ARBA" id="ARBA00022679"/>
    </source>
</evidence>
<keyword evidence="13 18" id="KW-0012">Acyltransferase</keyword>
<evidence type="ECO:0000256" key="10">
    <source>
        <dbReference type="ARBA" id="ARBA00022960"/>
    </source>
</evidence>
<evidence type="ECO:0000313" key="23">
    <source>
        <dbReference type="Proteomes" id="UP000249396"/>
    </source>
</evidence>
<comment type="subcellular location">
    <subcellularLocation>
        <location evidence="1 18">Cytoplasm</location>
    </subcellularLocation>
</comment>
<feature type="binding site" evidence="18">
    <location>
        <position position="167"/>
    </location>
    <ligand>
        <name>UDP-N-acetyl-alpha-D-glucosamine</name>
        <dbReference type="ChEBI" id="CHEBI:57705"/>
    </ligand>
</feature>
<evidence type="ECO:0000256" key="18">
    <source>
        <dbReference type="HAMAP-Rule" id="MF_01631"/>
    </source>
</evidence>
<feature type="region of interest" description="N-acetyltransferase" evidence="18">
    <location>
        <begin position="249"/>
        <end position="456"/>
    </location>
</feature>
<dbReference type="HAMAP" id="MF_01631">
    <property type="entry name" value="GlmU"/>
    <property type="match status" value="1"/>
</dbReference>
<evidence type="ECO:0000256" key="8">
    <source>
        <dbReference type="ARBA" id="ARBA00022737"/>
    </source>
</evidence>
<dbReference type="InterPro" id="IPR005882">
    <property type="entry name" value="Bifunctional_GlmU"/>
</dbReference>
<feature type="active site" description="Proton acceptor" evidence="18">
    <location>
        <position position="362"/>
    </location>
</feature>
<dbReference type="UniPathway" id="UPA00113">
    <property type="reaction ID" value="UER00532"/>
</dbReference>
<dbReference type="GO" id="GO:0009252">
    <property type="term" value="P:peptidoglycan biosynthetic process"/>
    <property type="evidence" value="ECO:0007669"/>
    <property type="project" value="UniProtKB-UniRule"/>
</dbReference>
<dbReference type="InterPro" id="IPR050065">
    <property type="entry name" value="GlmU-like"/>
</dbReference>
<evidence type="ECO:0000256" key="1">
    <source>
        <dbReference type="ARBA" id="ARBA00004496"/>
    </source>
</evidence>
<feature type="domain" description="MobA-like NTP transferase" evidence="20">
    <location>
        <begin position="6"/>
        <end position="122"/>
    </location>
</feature>
<evidence type="ECO:0000256" key="3">
    <source>
        <dbReference type="ARBA" id="ARBA00007947"/>
    </source>
</evidence>
<feature type="binding site" evidence="18">
    <location>
        <position position="439"/>
    </location>
    <ligand>
        <name>acetyl-CoA</name>
        <dbReference type="ChEBI" id="CHEBI:57288"/>
    </ligand>
</feature>
<feature type="binding site" evidence="18">
    <location>
        <position position="422"/>
    </location>
    <ligand>
        <name>acetyl-CoA</name>
        <dbReference type="ChEBI" id="CHEBI:57288"/>
    </ligand>
</feature>
<dbReference type="Pfam" id="PF12804">
    <property type="entry name" value="NTP_transf_3"/>
    <property type="match status" value="1"/>
</dbReference>
<dbReference type="GO" id="GO:0019134">
    <property type="term" value="F:glucosamine-1-phosphate N-acetyltransferase activity"/>
    <property type="evidence" value="ECO:0007669"/>
    <property type="project" value="UniProtKB-UniRule"/>
</dbReference>
<comment type="pathway">
    <text evidence="18">Nucleotide-sugar biosynthesis; UDP-N-acetyl-alpha-D-glucosamine biosynthesis; N-acetyl-alpha-D-glucosamine 1-phosphate from alpha-D-glucosamine 6-phosphate (route II): step 2/2.</text>
</comment>
<feature type="binding site" evidence="18">
    <location>
        <position position="152"/>
    </location>
    <ligand>
        <name>UDP-N-acetyl-alpha-D-glucosamine</name>
        <dbReference type="ChEBI" id="CHEBI:57705"/>
    </ligand>
</feature>
<dbReference type="SUPFAM" id="SSF51161">
    <property type="entry name" value="Trimeric LpxA-like enzymes"/>
    <property type="match status" value="1"/>
</dbReference>
<comment type="caution">
    <text evidence="22">The sequence shown here is derived from an EMBL/GenBank/DDBJ whole genome shotgun (WGS) entry which is preliminary data.</text>
</comment>
<keyword evidence="9 18" id="KW-0460">Magnesium</keyword>
<dbReference type="SUPFAM" id="SSF53448">
    <property type="entry name" value="Nucleotide-diphospho-sugar transferases"/>
    <property type="match status" value="1"/>
</dbReference>
<dbReference type="GO" id="GO:0008360">
    <property type="term" value="P:regulation of cell shape"/>
    <property type="evidence" value="ECO:0007669"/>
    <property type="project" value="UniProtKB-KW"/>
</dbReference>
<feature type="binding site" evidence="18">
    <location>
        <position position="225"/>
    </location>
    <ligand>
        <name>Mg(2+)</name>
        <dbReference type="ChEBI" id="CHEBI:18420"/>
    </ligand>
</feature>
<keyword evidence="11 18" id="KW-0573">Peptidoglycan synthesis</keyword>
<dbReference type="Gene3D" id="2.160.10.10">
    <property type="entry name" value="Hexapeptide repeat proteins"/>
    <property type="match status" value="1"/>
</dbReference>
<keyword evidence="6 18" id="KW-0548">Nucleotidyltransferase</keyword>
<comment type="pathway">
    <text evidence="18">Nucleotide-sugar biosynthesis; UDP-N-acetyl-alpha-D-glucosamine biosynthesis; UDP-N-acetyl-alpha-D-glucosamine from N-acetyl-alpha-D-glucosamine 1-phosphate: step 1/1.</text>
</comment>
<feature type="binding site" evidence="18">
    <location>
        <begin position="78"/>
        <end position="79"/>
    </location>
    <ligand>
        <name>UDP-N-acetyl-alpha-D-glucosamine</name>
        <dbReference type="ChEBI" id="CHEBI:57705"/>
    </ligand>
</feature>
<dbReference type="InterPro" id="IPR029044">
    <property type="entry name" value="Nucleotide-diphossugar_trans"/>
</dbReference>
<evidence type="ECO:0000256" key="6">
    <source>
        <dbReference type="ARBA" id="ARBA00022695"/>
    </source>
</evidence>
<dbReference type="Pfam" id="PF25087">
    <property type="entry name" value="GMPPB_C"/>
    <property type="match status" value="1"/>
</dbReference>
<comment type="cofactor">
    <cofactor evidence="18">
        <name>Mg(2+)</name>
        <dbReference type="ChEBI" id="CHEBI:18420"/>
    </cofactor>
    <text evidence="18">Binds 1 Mg(2+) ion per subunit.</text>
</comment>
<comment type="catalytic activity">
    <reaction evidence="15 18">
        <text>alpha-D-glucosamine 1-phosphate + acetyl-CoA = N-acetyl-alpha-D-glucosamine 1-phosphate + CoA + H(+)</text>
        <dbReference type="Rhea" id="RHEA:13725"/>
        <dbReference type="ChEBI" id="CHEBI:15378"/>
        <dbReference type="ChEBI" id="CHEBI:57287"/>
        <dbReference type="ChEBI" id="CHEBI:57288"/>
        <dbReference type="ChEBI" id="CHEBI:57776"/>
        <dbReference type="ChEBI" id="CHEBI:58516"/>
        <dbReference type="EC" id="2.3.1.157"/>
    </reaction>
</comment>
<keyword evidence="7 18" id="KW-0479">Metal-binding</keyword>
<evidence type="ECO:0000259" key="21">
    <source>
        <dbReference type="Pfam" id="PF25087"/>
    </source>
</evidence>
<feature type="binding site" evidence="18">
    <location>
        <position position="137"/>
    </location>
    <ligand>
        <name>UDP-N-acetyl-alpha-D-glucosamine</name>
        <dbReference type="ChEBI" id="CHEBI:57705"/>
    </ligand>
</feature>
<feature type="binding site" evidence="18">
    <location>
        <position position="73"/>
    </location>
    <ligand>
        <name>UDP-N-acetyl-alpha-D-glucosamine</name>
        <dbReference type="ChEBI" id="CHEBI:57705"/>
    </ligand>
</feature>
<feature type="domain" description="Mannose-1-phosphate guanyltransferase C-terminal" evidence="21">
    <location>
        <begin position="268"/>
        <end position="354"/>
    </location>
</feature>
<comment type="pathway">
    <text evidence="18">Bacterial outer membrane biogenesis; LPS lipid A biosynthesis.</text>
</comment>
<evidence type="ECO:0000256" key="15">
    <source>
        <dbReference type="ARBA" id="ARBA00048247"/>
    </source>
</evidence>
<proteinExistence type="inferred from homology"/>
<accession>A0A2W4SBA3</accession>
<dbReference type="PANTHER" id="PTHR43584:SF3">
    <property type="entry name" value="BIFUNCTIONAL PROTEIN GLMU"/>
    <property type="match status" value="1"/>
</dbReference>
<dbReference type="EC" id="2.3.1.157" evidence="18"/>
<dbReference type="CDD" id="cd03353">
    <property type="entry name" value="LbH_GlmU_C"/>
    <property type="match status" value="1"/>
</dbReference>
<gene>
    <name evidence="18 22" type="primary">glmU</name>
    <name evidence="22" type="ORF">DM484_23945</name>
</gene>
<organism evidence="22 23">
    <name type="scientific">Candidatus Methylumidiphilus alinenensis</name>
    <dbReference type="NCBI Taxonomy" id="2202197"/>
    <lineage>
        <taxon>Bacteria</taxon>
        <taxon>Pseudomonadati</taxon>
        <taxon>Pseudomonadota</taxon>
        <taxon>Gammaproteobacteria</taxon>
        <taxon>Methylococcales</taxon>
        <taxon>Candidatus Methylumidiphilus</taxon>
    </lineage>
</organism>
<keyword evidence="12 18" id="KW-0511">Multifunctional enzyme</keyword>
<comment type="function">
    <text evidence="17 18">Catalyzes the last two sequential reactions in the de novo biosynthetic pathway for UDP-N-acetylglucosamine (UDP-GlcNAc). The C-terminal domain catalyzes the transfer of acetyl group from acetyl coenzyme A to glucosamine-1-phosphate (GlcN-1-P) to produce N-acetylglucosamine-1-phosphate (GlcNAc-1-P), which is converted into UDP-GlcNAc by the transfer of uridine 5-monophosphate (from uridine 5-triphosphate), a reaction catalyzed by the N-terminal domain.</text>
</comment>
<evidence type="ECO:0000256" key="13">
    <source>
        <dbReference type="ARBA" id="ARBA00023315"/>
    </source>
</evidence>
<comment type="subunit">
    <text evidence="18">Homotrimer.</text>
</comment>
<feature type="binding site" evidence="18">
    <location>
        <begin position="8"/>
        <end position="11"/>
    </location>
    <ligand>
        <name>UDP-N-acetyl-alpha-D-glucosamine</name>
        <dbReference type="ChEBI" id="CHEBI:57705"/>
    </ligand>
</feature>
<feature type="binding site" evidence="18">
    <location>
        <position position="404"/>
    </location>
    <ligand>
        <name>acetyl-CoA</name>
        <dbReference type="ChEBI" id="CHEBI:57288"/>
    </ligand>
</feature>
<evidence type="ECO:0000256" key="19">
    <source>
        <dbReference type="SAM" id="MobiDB-lite"/>
    </source>
</evidence>
<feature type="region of interest" description="Linker" evidence="18">
    <location>
        <begin position="228"/>
        <end position="248"/>
    </location>
</feature>
<keyword evidence="5 18" id="KW-0808">Transferase</keyword>
<sequence>MKLQTIILAAGQGKRMRSSVPKVLHKIGGKALLAHVHDLAMQLGDNSVNVIYGHGGDQVRTTLGELKTEWTEQKEQLGTGHAVMQVSNWIDNASTVLILYGDVPLLKLETVTKLIEYADKGGMGLLTVSLDDPTGYGRIERNANGDVTSIVEEKDANLEQREIREVNTGILAVNGNRLLGWLNQLTNQNAQGEYYLTDIIALAVADSVTIETTQPADQNEVLGINNRLQLAQLERVYQMRQALTLMESGITLLDPSRFDLRGEIVSHGQDVEIDVNVLIEGQVKLGERVKIGPNVIIKDSHIGDDVEIFANSLIDRANIGAGSHIGPFARIRPESTLGEYVHIGNFVEIKKTTVGNSTKINHLSYIGDSIIGSNVNVGAGTITCNYDGANKHLTIIEDGAFIGSDTQLVAPVKIGRNATIGAGSTITKNAPDGQLTLSRSKQDSIPGWQRPVKKEV</sequence>
<dbReference type="EC" id="2.7.7.23" evidence="18"/>
<dbReference type="Proteomes" id="UP000249396">
    <property type="component" value="Unassembled WGS sequence"/>
</dbReference>
<dbReference type="GO" id="GO:0000287">
    <property type="term" value="F:magnesium ion binding"/>
    <property type="evidence" value="ECO:0007669"/>
    <property type="project" value="UniProtKB-UniRule"/>
</dbReference>
<dbReference type="Gene3D" id="3.90.550.10">
    <property type="entry name" value="Spore Coat Polysaccharide Biosynthesis Protein SpsA, Chain A"/>
    <property type="match status" value="1"/>
</dbReference>
<dbReference type="GO" id="GO:0009245">
    <property type="term" value="P:lipid A biosynthetic process"/>
    <property type="evidence" value="ECO:0007669"/>
    <property type="project" value="UniProtKB-UniRule"/>
</dbReference>
<keyword evidence="8 18" id="KW-0677">Repeat</keyword>
<dbReference type="UniPathway" id="UPA00973"/>
<dbReference type="GO" id="GO:0016020">
    <property type="term" value="C:membrane"/>
    <property type="evidence" value="ECO:0007669"/>
    <property type="project" value="GOC"/>
</dbReference>
<evidence type="ECO:0000256" key="17">
    <source>
        <dbReference type="ARBA" id="ARBA00049628"/>
    </source>
</evidence>
<dbReference type="GO" id="GO:0005737">
    <property type="term" value="C:cytoplasm"/>
    <property type="evidence" value="ECO:0007669"/>
    <property type="project" value="UniProtKB-SubCell"/>
</dbReference>
<feature type="binding site" evidence="18">
    <location>
        <position position="332"/>
    </location>
    <ligand>
        <name>UDP-N-acetyl-alpha-D-glucosamine</name>
        <dbReference type="ChEBI" id="CHEBI:57705"/>
    </ligand>
</feature>
<evidence type="ECO:0000256" key="14">
    <source>
        <dbReference type="ARBA" id="ARBA00023316"/>
    </source>
</evidence>
<dbReference type="GO" id="GO:0006048">
    <property type="term" value="P:UDP-N-acetylglucosamine biosynthetic process"/>
    <property type="evidence" value="ECO:0007669"/>
    <property type="project" value="UniProtKB-UniPathway"/>
</dbReference>
<dbReference type="InterPro" id="IPR025877">
    <property type="entry name" value="MobA-like_NTP_Trfase"/>
</dbReference>
<dbReference type="NCBIfam" id="TIGR01173">
    <property type="entry name" value="glmU"/>
    <property type="match status" value="1"/>
</dbReference>
<dbReference type="InterPro" id="IPR001451">
    <property type="entry name" value="Hexapep"/>
</dbReference>
<dbReference type="GO" id="GO:0000902">
    <property type="term" value="P:cell morphogenesis"/>
    <property type="evidence" value="ECO:0007669"/>
    <property type="project" value="UniProtKB-UniRule"/>
</dbReference>
<keyword evidence="10 18" id="KW-0133">Cell shape</keyword>
<dbReference type="PANTHER" id="PTHR43584">
    <property type="entry name" value="NUCLEOTIDYL TRANSFERASE"/>
    <property type="match status" value="1"/>
</dbReference>
<comment type="similarity">
    <text evidence="2 18">In the C-terminal section; belongs to the transferase hexapeptide repeat family.</text>
</comment>
<dbReference type="GO" id="GO:0003977">
    <property type="term" value="F:UDP-N-acetylglucosamine diphosphorylase activity"/>
    <property type="evidence" value="ECO:0007669"/>
    <property type="project" value="UniProtKB-UniRule"/>
</dbReference>
<evidence type="ECO:0000256" key="2">
    <source>
        <dbReference type="ARBA" id="ARBA00007707"/>
    </source>
</evidence>
<evidence type="ECO:0000256" key="4">
    <source>
        <dbReference type="ARBA" id="ARBA00022490"/>
    </source>
</evidence>
<dbReference type="EMBL" id="QJPH01000474">
    <property type="protein sequence ID" value="PZN72820.1"/>
    <property type="molecule type" value="Genomic_DNA"/>
</dbReference>
<dbReference type="GO" id="GO:0071555">
    <property type="term" value="P:cell wall organization"/>
    <property type="evidence" value="ECO:0007669"/>
    <property type="project" value="UniProtKB-KW"/>
</dbReference>
<feature type="binding site" evidence="18">
    <location>
        <begin position="385"/>
        <end position="386"/>
    </location>
    <ligand>
        <name>acetyl-CoA</name>
        <dbReference type="ChEBI" id="CHEBI:57288"/>
    </ligand>
</feature>
<evidence type="ECO:0000259" key="20">
    <source>
        <dbReference type="Pfam" id="PF12804"/>
    </source>
</evidence>
<dbReference type="InterPro" id="IPR038009">
    <property type="entry name" value="GlmU_C_LbH"/>
</dbReference>
<evidence type="ECO:0000256" key="12">
    <source>
        <dbReference type="ARBA" id="ARBA00023268"/>
    </source>
</evidence>
<reference evidence="22 23" key="1">
    <citation type="journal article" date="2018" name="Aquat. Microb. Ecol.">
        <title>Gammaproteobacterial methanotrophs dominate.</title>
        <authorList>
            <person name="Rissanen A.J."/>
            <person name="Saarenheimo J."/>
            <person name="Tiirola M."/>
            <person name="Peura S."/>
            <person name="Aalto S.L."/>
            <person name="Karvinen A."/>
            <person name="Nykanen H."/>
        </authorList>
    </citation>
    <scope>NUCLEOTIDE SEQUENCE [LARGE SCALE GENOMIC DNA]</scope>
    <source>
        <strain evidence="22">AMbin10</strain>
    </source>
</reference>
<dbReference type="Pfam" id="PF00132">
    <property type="entry name" value="Hexapep"/>
    <property type="match status" value="1"/>
</dbReference>